<sequence>MVIFKAVTGGGQNRIVRIIKIQYSLIKLYRKIWSSNINALNTLTSNSFFTNMNALNTLISNSFFLI</sequence>
<organism evidence="1 2">
    <name type="scientific">Helianthus annuus</name>
    <name type="common">Common sunflower</name>
    <dbReference type="NCBI Taxonomy" id="4232"/>
    <lineage>
        <taxon>Eukaryota</taxon>
        <taxon>Viridiplantae</taxon>
        <taxon>Streptophyta</taxon>
        <taxon>Embryophyta</taxon>
        <taxon>Tracheophyta</taxon>
        <taxon>Spermatophyta</taxon>
        <taxon>Magnoliopsida</taxon>
        <taxon>eudicotyledons</taxon>
        <taxon>Gunneridae</taxon>
        <taxon>Pentapetalae</taxon>
        <taxon>asterids</taxon>
        <taxon>campanulids</taxon>
        <taxon>Asterales</taxon>
        <taxon>Asteraceae</taxon>
        <taxon>Asteroideae</taxon>
        <taxon>Heliantheae alliance</taxon>
        <taxon>Heliantheae</taxon>
        <taxon>Helianthus</taxon>
    </lineage>
</organism>
<evidence type="ECO:0000313" key="2">
    <source>
        <dbReference type="Proteomes" id="UP000215914"/>
    </source>
</evidence>
<reference evidence="1" key="1">
    <citation type="journal article" date="2017" name="Nature">
        <title>The sunflower genome provides insights into oil metabolism, flowering and Asterid evolution.</title>
        <authorList>
            <person name="Badouin H."/>
            <person name="Gouzy J."/>
            <person name="Grassa C.J."/>
            <person name="Murat F."/>
            <person name="Staton S.E."/>
            <person name="Cottret L."/>
            <person name="Lelandais-Briere C."/>
            <person name="Owens G.L."/>
            <person name="Carrere S."/>
            <person name="Mayjonade B."/>
            <person name="Legrand L."/>
            <person name="Gill N."/>
            <person name="Kane N.C."/>
            <person name="Bowers J.E."/>
            <person name="Hubner S."/>
            <person name="Bellec A."/>
            <person name="Berard A."/>
            <person name="Berges H."/>
            <person name="Blanchet N."/>
            <person name="Boniface M.C."/>
            <person name="Brunel D."/>
            <person name="Catrice O."/>
            <person name="Chaidir N."/>
            <person name="Claudel C."/>
            <person name="Donnadieu C."/>
            <person name="Faraut T."/>
            <person name="Fievet G."/>
            <person name="Helmstetter N."/>
            <person name="King M."/>
            <person name="Knapp S.J."/>
            <person name="Lai Z."/>
            <person name="Le Paslier M.C."/>
            <person name="Lippi Y."/>
            <person name="Lorenzon L."/>
            <person name="Mandel J.R."/>
            <person name="Marage G."/>
            <person name="Marchand G."/>
            <person name="Marquand E."/>
            <person name="Bret-Mestries E."/>
            <person name="Morien E."/>
            <person name="Nambeesan S."/>
            <person name="Nguyen T."/>
            <person name="Pegot-Espagnet P."/>
            <person name="Pouilly N."/>
            <person name="Raftis F."/>
            <person name="Sallet E."/>
            <person name="Schiex T."/>
            <person name="Thomas J."/>
            <person name="Vandecasteele C."/>
            <person name="Vares D."/>
            <person name="Vear F."/>
            <person name="Vautrin S."/>
            <person name="Crespi M."/>
            <person name="Mangin B."/>
            <person name="Burke J.M."/>
            <person name="Salse J."/>
            <person name="Munos S."/>
            <person name="Vincourt P."/>
            <person name="Rieseberg L.H."/>
            <person name="Langlade N.B."/>
        </authorList>
    </citation>
    <scope>NUCLEOTIDE SEQUENCE</scope>
    <source>
        <tissue evidence="1">Leaves</tissue>
    </source>
</reference>
<protein>
    <submittedName>
        <fullName evidence="1">Uncharacterized protein</fullName>
    </submittedName>
</protein>
<dbReference type="EMBL" id="MNCJ02000326">
    <property type="protein sequence ID" value="KAF5783292.1"/>
    <property type="molecule type" value="Genomic_DNA"/>
</dbReference>
<proteinExistence type="predicted"/>
<comment type="caution">
    <text evidence="1">The sequence shown here is derived from an EMBL/GenBank/DDBJ whole genome shotgun (WGS) entry which is preliminary data.</text>
</comment>
<dbReference type="AlphaFoldDB" id="A0A9K3N175"/>
<evidence type="ECO:0000313" key="1">
    <source>
        <dbReference type="EMBL" id="KAF5783292.1"/>
    </source>
</evidence>
<accession>A0A9K3N175</accession>
<keyword evidence="2" id="KW-1185">Reference proteome</keyword>
<dbReference type="Proteomes" id="UP000215914">
    <property type="component" value="Unassembled WGS sequence"/>
</dbReference>
<gene>
    <name evidence="1" type="ORF">HanXRQr2_Chr11g0506221</name>
</gene>
<name>A0A9K3N175_HELAN</name>
<reference evidence="1" key="2">
    <citation type="submission" date="2020-06" db="EMBL/GenBank/DDBJ databases">
        <title>Helianthus annuus Genome sequencing and assembly Release 2.</title>
        <authorList>
            <person name="Gouzy J."/>
            <person name="Langlade N."/>
            <person name="Munos S."/>
        </authorList>
    </citation>
    <scope>NUCLEOTIDE SEQUENCE</scope>
    <source>
        <tissue evidence="1">Leaves</tissue>
    </source>
</reference>
<dbReference type="Gramene" id="mRNA:HanXRQr2_Chr11g0506221">
    <property type="protein sequence ID" value="CDS:HanXRQr2_Chr11g0506221.1"/>
    <property type="gene ID" value="HanXRQr2_Chr11g0506221"/>
</dbReference>